<sequence length="312" mass="34876">MSKLLILGSIAFDQIETPFGKSNAIMGGSANYIALAAAQFEIPAAVISIVGSDYPQEYLNLLTERRIDVSGIEIVQGGKTLFWSGKYHNDMNQRDTLDTQLNVINDFKPVVPEAFRDAEVLLLGNLHPTLQMDVLNQMTQRPKLVVMDTMNYWMNHTWDLLMEVIARVDVLTINDEEARQLTKEYSLVKAAQCIMAMGVKYVVIKKGEHGALLFYDDKVFFAPALPLAEVFDPTGAGDAFAGGMVGYLTKTRDYSFTNLKNAIVQGANIASFCIEKFGTERLLTLTHSERTARLQQFRDLTQFDIQVLGDRC</sequence>
<name>A0A1Z4BKW8_9FLAO</name>
<gene>
    <name evidence="4" type="ORF">CBG49_01765</name>
</gene>
<dbReference type="RefSeq" id="WP_088593120.1">
    <property type="nucleotide sequence ID" value="NZ_CP022022.1"/>
</dbReference>
<dbReference type="EMBL" id="CP022022">
    <property type="protein sequence ID" value="ASF41915.1"/>
    <property type="molecule type" value="Genomic_DNA"/>
</dbReference>
<proteinExistence type="predicted"/>
<dbReference type="InterPro" id="IPR011611">
    <property type="entry name" value="PfkB_dom"/>
</dbReference>
<evidence type="ECO:0000256" key="1">
    <source>
        <dbReference type="ARBA" id="ARBA00022679"/>
    </source>
</evidence>
<reference evidence="5" key="1">
    <citation type="submission" date="2017-06" db="EMBL/GenBank/DDBJ databases">
        <title>Complete genome sequence of Capnocytophaga sp. KCOM 1579 (=ChDC OS43) isolated from a human refractory periapical abscess lesion.</title>
        <authorList>
            <person name="Kook J.-K."/>
            <person name="Park S.-N."/>
            <person name="Lim Y.K."/>
            <person name="Roh H."/>
        </authorList>
    </citation>
    <scope>NUCLEOTIDE SEQUENCE [LARGE SCALE GENOMIC DNA]</scope>
    <source>
        <strain evidence="5">ChDC OS43</strain>
    </source>
</reference>
<feature type="domain" description="Carbohydrate kinase PfkB" evidence="3">
    <location>
        <begin position="25"/>
        <end position="280"/>
    </location>
</feature>
<dbReference type="Gene3D" id="3.40.1190.20">
    <property type="match status" value="1"/>
</dbReference>
<keyword evidence="2 4" id="KW-0418">Kinase</keyword>
<evidence type="ECO:0000256" key="2">
    <source>
        <dbReference type="ARBA" id="ARBA00022777"/>
    </source>
</evidence>
<dbReference type="PANTHER" id="PTHR10584">
    <property type="entry name" value="SUGAR KINASE"/>
    <property type="match status" value="1"/>
</dbReference>
<evidence type="ECO:0000313" key="4">
    <source>
        <dbReference type="EMBL" id="ASF41915.1"/>
    </source>
</evidence>
<dbReference type="InterPro" id="IPR029056">
    <property type="entry name" value="Ribokinase-like"/>
</dbReference>
<evidence type="ECO:0000313" key="5">
    <source>
        <dbReference type="Proteomes" id="UP000197007"/>
    </source>
</evidence>
<keyword evidence="1" id="KW-0808">Transferase</keyword>
<evidence type="ECO:0000259" key="3">
    <source>
        <dbReference type="Pfam" id="PF00294"/>
    </source>
</evidence>
<protein>
    <submittedName>
        <fullName evidence="4">Sugar kinase</fullName>
    </submittedName>
</protein>
<dbReference type="GO" id="GO:0005829">
    <property type="term" value="C:cytosol"/>
    <property type="evidence" value="ECO:0007669"/>
    <property type="project" value="TreeGrafter"/>
</dbReference>
<organism evidence="4 5">
    <name type="scientific">Capnocytophaga endodontalis</name>
    <dbReference type="NCBI Taxonomy" id="2708117"/>
    <lineage>
        <taxon>Bacteria</taxon>
        <taxon>Pseudomonadati</taxon>
        <taxon>Bacteroidota</taxon>
        <taxon>Flavobacteriia</taxon>
        <taxon>Flavobacteriales</taxon>
        <taxon>Flavobacteriaceae</taxon>
        <taxon>Capnocytophaga</taxon>
    </lineage>
</organism>
<dbReference type="KEGG" id="capn:CBG49_01765"/>
<dbReference type="AlphaFoldDB" id="A0A1Z4BKW8"/>
<dbReference type="PROSITE" id="PS00584">
    <property type="entry name" value="PFKB_KINASES_2"/>
    <property type="match status" value="1"/>
</dbReference>
<dbReference type="SUPFAM" id="SSF53613">
    <property type="entry name" value="Ribokinase-like"/>
    <property type="match status" value="1"/>
</dbReference>
<dbReference type="Pfam" id="PF00294">
    <property type="entry name" value="PfkB"/>
    <property type="match status" value="1"/>
</dbReference>
<dbReference type="Proteomes" id="UP000197007">
    <property type="component" value="Chromosome"/>
</dbReference>
<dbReference type="GO" id="GO:0016301">
    <property type="term" value="F:kinase activity"/>
    <property type="evidence" value="ECO:0007669"/>
    <property type="project" value="UniProtKB-KW"/>
</dbReference>
<keyword evidence="5" id="KW-1185">Reference proteome</keyword>
<accession>A0A1Z4BKW8</accession>
<dbReference type="InterPro" id="IPR002173">
    <property type="entry name" value="Carboh/pur_kinase_PfkB_CS"/>
</dbReference>
<dbReference type="PANTHER" id="PTHR10584:SF166">
    <property type="entry name" value="RIBOKINASE"/>
    <property type="match status" value="1"/>
</dbReference>